<dbReference type="EMBL" id="AXCM01004644">
    <property type="status" value="NOT_ANNOTATED_CDS"/>
    <property type="molecule type" value="Genomic_DNA"/>
</dbReference>
<evidence type="ECO:0000313" key="2">
    <source>
        <dbReference type="EnsemblMetazoa" id="ACUA012321-PA"/>
    </source>
</evidence>
<sequence>MDRVALLFVLLLLLQGSLTIASPDYGLPNSVFGTAEVLSSVSIASTYVNTLAGSNLVAATISQTAYGLPEIVRIVKETGTTVSQDGTAIANALSTLAQSSSADPTALFDAALTSIQDAVGRIANLLPTTSASLTALIGSNVPDRLTDSFGRIDTALKTLQVEIGTLKSAILAAVAEAGSPTSISTAILTKHITAKKVYSVIRTVRSLRAFLPVLRYTLNTAIEDVVEADNYLNAYTSTVAALDAMVALVVQSLQAAEQGFYATLKSGIEALASSYADAKELIQLLGISEDPVLGPEITNMLAKFSTTLADPERDVLAVASQLQNYLNAIKSMVSISDPQVVSIADSKLIEALIQTLIYGGPYARYCFNKYKALVSYVIRYLLDESIVCVEREIPRLAALATTVQTVLDVSAFDFEDIYDWLTVCNELQLAECVARIAQSQTPLGDYFADKYDLLFDLTTTEVNASKQRTKICIELSRRSIADGFIAELQDNIKQCAVKGPNP</sequence>
<dbReference type="AlphaFoldDB" id="A0A182M8U2"/>
<dbReference type="VEuPathDB" id="VectorBase:ACUA012321"/>
<name>A0A182M8U2_9DIPT</name>
<organism evidence="2 3">
    <name type="scientific">Anopheles culicifacies</name>
    <dbReference type="NCBI Taxonomy" id="139723"/>
    <lineage>
        <taxon>Eukaryota</taxon>
        <taxon>Metazoa</taxon>
        <taxon>Ecdysozoa</taxon>
        <taxon>Arthropoda</taxon>
        <taxon>Hexapoda</taxon>
        <taxon>Insecta</taxon>
        <taxon>Pterygota</taxon>
        <taxon>Neoptera</taxon>
        <taxon>Endopterygota</taxon>
        <taxon>Diptera</taxon>
        <taxon>Nematocera</taxon>
        <taxon>Culicoidea</taxon>
        <taxon>Culicidae</taxon>
        <taxon>Anophelinae</taxon>
        <taxon>Anopheles</taxon>
        <taxon>culicifacies species complex</taxon>
    </lineage>
</organism>
<dbReference type="EnsemblMetazoa" id="ACUA012321-RA">
    <property type="protein sequence ID" value="ACUA012321-PA"/>
    <property type="gene ID" value="ACUA012321"/>
</dbReference>
<evidence type="ECO:0000256" key="1">
    <source>
        <dbReference type="SAM" id="SignalP"/>
    </source>
</evidence>
<feature type="signal peptide" evidence="1">
    <location>
        <begin position="1"/>
        <end position="21"/>
    </location>
</feature>
<accession>A0A182M8U2</accession>
<evidence type="ECO:0008006" key="4">
    <source>
        <dbReference type="Google" id="ProtNLM"/>
    </source>
</evidence>
<protein>
    <recommendedName>
        <fullName evidence="4">Protein TsetseEP domain-containing protein</fullName>
    </recommendedName>
</protein>
<evidence type="ECO:0000313" key="3">
    <source>
        <dbReference type="Proteomes" id="UP000075883"/>
    </source>
</evidence>
<proteinExistence type="predicted"/>
<reference evidence="3" key="1">
    <citation type="submission" date="2013-09" db="EMBL/GenBank/DDBJ databases">
        <title>The Genome Sequence of Anopheles culicifacies species A.</title>
        <authorList>
            <consortium name="The Broad Institute Genomics Platform"/>
            <person name="Neafsey D.E."/>
            <person name="Besansky N."/>
            <person name="Howell P."/>
            <person name="Walton C."/>
            <person name="Young S.K."/>
            <person name="Zeng Q."/>
            <person name="Gargeya S."/>
            <person name="Fitzgerald M."/>
            <person name="Haas B."/>
            <person name="Abouelleil A."/>
            <person name="Allen A.W."/>
            <person name="Alvarado L."/>
            <person name="Arachchi H.M."/>
            <person name="Berlin A.M."/>
            <person name="Chapman S.B."/>
            <person name="Gainer-Dewar J."/>
            <person name="Goldberg J."/>
            <person name="Griggs A."/>
            <person name="Gujja S."/>
            <person name="Hansen M."/>
            <person name="Howarth C."/>
            <person name="Imamovic A."/>
            <person name="Ireland A."/>
            <person name="Larimer J."/>
            <person name="McCowan C."/>
            <person name="Murphy C."/>
            <person name="Pearson M."/>
            <person name="Poon T.W."/>
            <person name="Priest M."/>
            <person name="Roberts A."/>
            <person name="Saif S."/>
            <person name="Shea T."/>
            <person name="Sisk P."/>
            <person name="Sykes S."/>
            <person name="Wortman J."/>
            <person name="Nusbaum C."/>
            <person name="Birren B."/>
        </authorList>
    </citation>
    <scope>NUCLEOTIDE SEQUENCE [LARGE SCALE GENOMIC DNA]</scope>
    <source>
        <strain evidence="3">A-37</strain>
    </source>
</reference>
<keyword evidence="3" id="KW-1185">Reference proteome</keyword>
<reference evidence="2" key="2">
    <citation type="submission" date="2020-05" db="UniProtKB">
        <authorList>
            <consortium name="EnsemblMetazoa"/>
        </authorList>
    </citation>
    <scope>IDENTIFICATION</scope>
    <source>
        <strain evidence="2">A-37</strain>
    </source>
</reference>
<keyword evidence="1" id="KW-0732">Signal</keyword>
<dbReference type="Proteomes" id="UP000075883">
    <property type="component" value="Unassembled WGS sequence"/>
</dbReference>
<feature type="chain" id="PRO_5008128128" description="Protein TsetseEP domain-containing protein" evidence="1">
    <location>
        <begin position="22"/>
        <end position="502"/>
    </location>
</feature>